<evidence type="ECO:0000259" key="3">
    <source>
        <dbReference type="PROSITE" id="PS50102"/>
    </source>
</evidence>
<keyword evidence="2" id="KW-0472">Membrane</keyword>
<reference evidence="4 5" key="1">
    <citation type="journal article" date="2019" name="Genome Biol. Evol.">
        <title>Insights into the evolution of the New World diploid cottons (Gossypium, subgenus Houzingenia) based on genome sequencing.</title>
        <authorList>
            <person name="Grover C.E."/>
            <person name="Arick M.A. 2nd"/>
            <person name="Thrash A."/>
            <person name="Conover J.L."/>
            <person name="Sanders W.S."/>
            <person name="Peterson D.G."/>
            <person name="Frelichowski J.E."/>
            <person name="Scheffler J.A."/>
            <person name="Scheffler B.E."/>
            <person name="Wendel J.F."/>
        </authorList>
    </citation>
    <scope>NUCLEOTIDE SEQUENCE [LARGE SCALE GENOMIC DNA]</scope>
    <source>
        <strain evidence="4">5</strain>
        <tissue evidence="4">Leaf</tissue>
    </source>
</reference>
<evidence type="ECO:0000256" key="2">
    <source>
        <dbReference type="SAM" id="Phobius"/>
    </source>
</evidence>
<proteinExistence type="predicted"/>
<gene>
    <name evidence="4" type="ORF">Gogos_005572</name>
</gene>
<keyword evidence="2" id="KW-0812">Transmembrane</keyword>
<dbReference type="InterPro" id="IPR035979">
    <property type="entry name" value="RBD_domain_sf"/>
</dbReference>
<comment type="caution">
    <text evidence="4">The sequence shown here is derived from an EMBL/GenBank/DDBJ whole genome shotgun (WGS) entry which is preliminary data.</text>
</comment>
<organism evidence="4 5">
    <name type="scientific">Gossypium gossypioides</name>
    <name type="common">Mexican cotton</name>
    <name type="synonym">Selera gossypioides</name>
    <dbReference type="NCBI Taxonomy" id="34282"/>
    <lineage>
        <taxon>Eukaryota</taxon>
        <taxon>Viridiplantae</taxon>
        <taxon>Streptophyta</taxon>
        <taxon>Embryophyta</taxon>
        <taxon>Tracheophyta</taxon>
        <taxon>Spermatophyta</taxon>
        <taxon>Magnoliopsida</taxon>
        <taxon>eudicotyledons</taxon>
        <taxon>Gunneridae</taxon>
        <taxon>Pentapetalae</taxon>
        <taxon>rosids</taxon>
        <taxon>malvids</taxon>
        <taxon>Malvales</taxon>
        <taxon>Malvaceae</taxon>
        <taxon>Malvoideae</taxon>
        <taxon>Gossypium</taxon>
    </lineage>
</organism>
<feature type="domain" description="RRM" evidence="3">
    <location>
        <begin position="86"/>
        <end position="135"/>
    </location>
</feature>
<feature type="transmembrane region" description="Helical" evidence="2">
    <location>
        <begin position="6"/>
        <end position="27"/>
    </location>
</feature>
<dbReference type="Proteomes" id="UP000593579">
    <property type="component" value="Unassembled WGS sequence"/>
</dbReference>
<dbReference type="PROSITE" id="PS50102">
    <property type="entry name" value="RRM"/>
    <property type="match status" value="1"/>
</dbReference>
<dbReference type="CDD" id="cd00590">
    <property type="entry name" value="RRM_SF"/>
    <property type="match status" value="1"/>
</dbReference>
<accession>A0A7J9CWN1</accession>
<dbReference type="InterPro" id="IPR000504">
    <property type="entry name" value="RRM_dom"/>
</dbReference>
<feature type="non-terminal residue" evidence="4">
    <location>
        <position position="1"/>
    </location>
</feature>
<protein>
    <recommendedName>
        <fullName evidence="3">RRM domain-containing protein</fullName>
    </recommendedName>
</protein>
<dbReference type="AlphaFoldDB" id="A0A7J9CWN1"/>
<keyword evidence="2" id="KW-1133">Transmembrane helix</keyword>
<dbReference type="InterPro" id="IPR012677">
    <property type="entry name" value="Nucleotide-bd_a/b_plait_sf"/>
</dbReference>
<dbReference type="GO" id="GO:0003723">
    <property type="term" value="F:RNA binding"/>
    <property type="evidence" value="ECO:0007669"/>
    <property type="project" value="UniProtKB-UniRule"/>
</dbReference>
<dbReference type="EMBL" id="JABEZY010000035">
    <property type="protein sequence ID" value="MBA0752842.1"/>
    <property type="molecule type" value="Genomic_DNA"/>
</dbReference>
<evidence type="ECO:0000313" key="5">
    <source>
        <dbReference type="Proteomes" id="UP000593579"/>
    </source>
</evidence>
<dbReference type="Gene3D" id="3.30.70.330">
    <property type="match status" value="1"/>
</dbReference>
<dbReference type="Pfam" id="PF00076">
    <property type="entry name" value="RRM_1"/>
    <property type="match status" value="1"/>
</dbReference>
<evidence type="ECO:0000256" key="1">
    <source>
        <dbReference type="PROSITE-ProRule" id="PRU00176"/>
    </source>
</evidence>
<name>A0A7J9CWN1_GOSGO</name>
<dbReference type="OrthoDB" id="10512142at2759"/>
<sequence length="239" mass="27762">ESGAGGALWGDFAGSFCLLLFLGILGCEGKKWRIAKRWSQCSDLNSHSKRCNNVTNTNNIIFSAIEEYHKTSKNGKCSLWLFRSWMHLYRQKRAMKEKRFGFVRFRSMTDARRAIGRLNGFVIMGNRLSVELAKYEGKRMIWKKQSRADGSDGKGKWERREGRNMKRKGYVEDEQLWKLQRSMVGVTASCSDVKAVQEQLTKVGLGEIKIRKIQCRVFLIDIPDEELYEILKQNEWAYL</sequence>
<evidence type="ECO:0000313" key="4">
    <source>
        <dbReference type="EMBL" id="MBA0752842.1"/>
    </source>
</evidence>
<dbReference type="SUPFAM" id="SSF54928">
    <property type="entry name" value="RNA-binding domain, RBD"/>
    <property type="match status" value="1"/>
</dbReference>
<keyword evidence="1" id="KW-0694">RNA-binding</keyword>
<keyword evidence="5" id="KW-1185">Reference proteome</keyword>